<dbReference type="EMBL" id="KQ430766">
    <property type="protein sequence ID" value="KOF63675.1"/>
    <property type="molecule type" value="Genomic_DNA"/>
</dbReference>
<name>A0A0L8FIR1_OCTBM</name>
<reference evidence="1" key="1">
    <citation type="submission" date="2015-07" db="EMBL/GenBank/DDBJ databases">
        <title>MeaNS - Measles Nucleotide Surveillance Program.</title>
        <authorList>
            <person name="Tran T."/>
            <person name="Druce J."/>
        </authorList>
    </citation>
    <scope>NUCLEOTIDE SEQUENCE</scope>
    <source>
        <strain evidence="1">UCB-OBI-ISO-001</strain>
        <tissue evidence="1">Gonad</tissue>
    </source>
</reference>
<dbReference type="AlphaFoldDB" id="A0A0L8FIR1"/>
<sequence length="119" mass="13713">MQRHKDAYINNYIHGHIPALTTCMSVNLTCTQLYIHTETHRHTWIHPSGHKYSPTQTHTEITSTLPPWSTCMRTDTLTPSCNAYRPLHAHTPSHPHHKTYKSKCTLTPTVSHVCRQVHL</sequence>
<protein>
    <submittedName>
        <fullName evidence="1">Uncharacterized protein</fullName>
    </submittedName>
</protein>
<organism evidence="1">
    <name type="scientific">Octopus bimaculoides</name>
    <name type="common">California two-spotted octopus</name>
    <dbReference type="NCBI Taxonomy" id="37653"/>
    <lineage>
        <taxon>Eukaryota</taxon>
        <taxon>Metazoa</taxon>
        <taxon>Spiralia</taxon>
        <taxon>Lophotrochozoa</taxon>
        <taxon>Mollusca</taxon>
        <taxon>Cephalopoda</taxon>
        <taxon>Coleoidea</taxon>
        <taxon>Octopodiformes</taxon>
        <taxon>Octopoda</taxon>
        <taxon>Incirrata</taxon>
        <taxon>Octopodidae</taxon>
        <taxon>Octopus</taxon>
    </lineage>
</organism>
<gene>
    <name evidence="1" type="ORF">OCBIM_22018571mg</name>
</gene>
<evidence type="ECO:0000313" key="1">
    <source>
        <dbReference type="EMBL" id="KOF63675.1"/>
    </source>
</evidence>
<accession>A0A0L8FIR1</accession>
<proteinExistence type="predicted"/>